<sequence length="636" mass="70730">MQYEYDANGDLSSLVLMTFLLVLLVPLSYRTIWPKKAKRAASSTFPVKIDDDKLNQEVTRNRPQKSSINALYKSYFTSRYIILSIGWAVVAYLAYRVATTERVSKYWNPYEILGVDESATEKEIKKHYKRMSIKFHPDKVRLGVNQTLEQVQEQFVSLTKAYKALTDDEVRQNYLEHGNPDGKQDMSVGIALPTWMVEGGQSLWVLAAYCVTLLIGLPVVVGRWWYHSAKITKDGLLNLTAERYFRGIRDKMTTNELISLLCSAAELDSLPKSQASIDDLQSTIERSCATTFDPSVSSAELLLRAHMTRTRIDDIVLLNAQAAVLECIGTLHKGLYSVALSYGYLDTQMKILELSPAIVQATLPGDSPLLQLPYVSKQQVNTAEASSSELSIEGLLRLDSSAQRKILGLEGLHFTKALEVAMAIPVIDAAKVVYQVEGDDRITTNAIVQLVIKLRKAGGEPLKEKDLQIEDLDEDDVAGILNADEALAATAVQDSLSWAPYFPSPPKHQLWLSMADIKQDRVIVGPLPVEDIGEKVRTYKIPFQAPPTAGLYTFQVHIKSDTYLGMDTTFHMELDVADESASPKKEDDEISEPDEDTIAGQMAALKGGPVKLNNREYESSSEEELTDSSDDDSDSD</sequence>
<feature type="region of interest" description="Disordered" evidence="9">
    <location>
        <begin position="578"/>
        <end position="597"/>
    </location>
</feature>
<dbReference type="InterPro" id="IPR001623">
    <property type="entry name" value="DnaJ_domain"/>
</dbReference>
<dbReference type="Pfam" id="PF00226">
    <property type="entry name" value="DnaJ"/>
    <property type="match status" value="1"/>
</dbReference>
<evidence type="ECO:0000256" key="7">
    <source>
        <dbReference type="ARBA" id="ARBA00023136"/>
    </source>
</evidence>
<dbReference type="SUPFAM" id="SSF158702">
    <property type="entry name" value="Sec63 N-terminal domain-like"/>
    <property type="match status" value="1"/>
</dbReference>
<comment type="caution">
    <text evidence="12">The sequence shown here is derived from an EMBL/GenBank/DDBJ whole genome shotgun (WGS) entry which is preliminary data.</text>
</comment>
<dbReference type="Pfam" id="PF02889">
    <property type="entry name" value="Sec63"/>
    <property type="match status" value="1"/>
</dbReference>
<gene>
    <name evidence="12" type="ORF">TAPDE_001372</name>
</gene>
<dbReference type="FunFam" id="1.10.287.110:FF:000039">
    <property type="entry name" value="Protein translocation complex component (Npl1)"/>
    <property type="match status" value="1"/>
</dbReference>
<reference evidence="12 13" key="1">
    <citation type="journal article" date="2013" name="MBio">
        <title>Genome sequencing of the plant pathogen Taphrina deformans, the causal agent of peach leaf curl.</title>
        <authorList>
            <person name="Cisse O.H."/>
            <person name="Almeida J.M.G.C.F."/>
            <person name="Fonseca A."/>
            <person name="Kumar A.A."/>
            <person name="Salojaervi J."/>
            <person name="Overmyer K."/>
            <person name="Hauser P.M."/>
            <person name="Pagni M."/>
        </authorList>
    </citation>
    <scope>NUCLEOTIDE SEQUENCE [LARGE SCALE GENOMIC DNA]</scope>
    <source>
        <strain evidence="13">PYCC 5710 / ATCC 11124 / CBS 356.35 / IMI 108563 / JCM 9778 / NBRC 8474</strain>
    </source>
</reference>
<dbReference type="eggNOG" id="KOG0721">
    <property type="taxonomic scope" value="Eukaryota"/>
</dbReference>
<protein>
    <recommendedName>
        <fullName evidence="11">J domain-containing protein</fullName>
    </recommendedName>
</protein>
<dbReference type="InterPro" id="IPR014756">
    <property type="entry name" value="Ig_E-set"/>
</dbReference>
<name>R4X7V3_TAPDE</name>
<keyword evidence="4" id="KW-0256">Endoplasmic reticulum</keyword>
<keyword evidence="13" id="KW-1185">Reference proteome</keyword>
<dbReference type="EMBL" id="CAHR02000043">
    <property type="protein sequence ID" value="CCG81531.1"/>
    <property type="molecule type" value="Genomic_DNA"/>
</dbReference>
<dbReference type="GO" id="GO:0006614">
    <property type="term" value="P:SRP-dependent cotranslational protein targeting to membrane"/>
    <property type="evidence" value="ECO:0007669"/>
    <property type="project" value="TreeGrafter"/>
</dbReference>
<dbReference type="SUPFAM" id="SSF46565">
    <property type="entry name" value="Chaperone J-domain"/>
    <property type="match status" value="1"/>
</dbReference>
<evidence type="ECO:0000256" key="2">
    <source>
        <dbReference type="ARBA" id="ARBA00022448"/>
    </source>
</evidence>
<evidence type="ECO:0000256" key="10">
    <source>
        <dbReference type="SAM" id="Phobius"/>
    </source>
</evidence>
<dbReference type="InterPro" id="IPR004179">
    <property type="entry name" value="Sec63-dom"/>
</dbReference>
<keyword evidence="2" id="KW-0813">Transport</keyword>
<dbReference type="Gene3D" id="2.60.40.150">
    <property type="entry name" value="C2 domain"/>
    <property type="match status" value="1"/>
</dbReference>
<dbReference type="CDD" id="cd06257">
    <property type="entry name" value="DnaJ"/>
    <property type="match status" value="1"/>
</dbReference>
<evidence type="ECO:0000256" key="4">
    <source>
        <dbReference type="ARBA" id="ARBA00022824"/>
    </source>
</evidence>
<comment type="subcellular location">
    <subcellularLocation>
        <location evidence="1">Endoplasmic reticulum membrane</location>
        <topology evidence="1">Multi-pass membrane protein</topology>
    </subcellularLocation>
</comment>
<evidence type="ECO:0000259" key="11">
    <source>
        <dbReference type="PROSITE" id="PS50076"/>
    </source>
</evidence>
<keyword evidence="8" id="KW-0143">Chaperone</keyword>
<feature type="compositionally biased region" description="Acidic residues" evidence="9">
    <location>
        <begin position="588"/>
        <end position="597"/>
    </location>
</feature>
<evidence type="ECO:0000313" key="12">
    <source>
        <dbReference type="EMBL" id="CCG81531.1"/>
    </source>
</evidence>
<dbReference type="GO" id="GO:0031207">
    <property type="term" value="C:Sec62/Sec63 complex"/>
    <property type="evidence" value="ECO:0007669"/>
    <property type="project" value="TreeGrafter"/>
</dbReference>
<keyword evidence="6 10" id="KW-1133">Transmembrane helix</keyword>
<keyword evidence="7 10" id="KW-0472">Membrane</keyword>
<evidence type="ECO:0000256" key="9">
    <source>
        <dbReference type="SAM" id="MobiDB-lite"/>
    </source>
</evidence>
<keyword evidence="3 10" id="KW-0812">Transmembrane</keyword>
<evidence type="ECO:0000256" key="5">
    <source>
        <dbReference type="ARBA" id="ARBA00022927"/>
    </source>
</evidence>
<dbReference type="AlphaFoldDB" id="R4X7V3"/>
<dbReference type="PROSITE" id="PS50076">
    <property type="entry name" value="DNAJ_2"/>
    <property type="match status" value="1"/>
</dbReference>
<dbReference type="InterPro" id="IPR035892">
    <property type="entry name" value="C2_domain_sf"/>
</dbReference>
<dbReference type="PANTHER" id="PTHR24075:SF0">
    <property type="entry name" value="TRANSLOCATION PROTEIN SEC63 HOMOLOG"/>
    <property type="match status" value="1"/>
</dbReference>
<evidence type="ECO:0000256" key="3">
    <source>
        <dbReference type="ARBA" id="ARBA00022692"/>
    </source>
</evidence>
<dbReference type="GO" id="GO:0006620">
    <property type="term" value="P:post-translational protein targeting to endoplasmic reticulum membrane"/>
    <property type="evidence" value="ECO:0007669"/>
    <property type="project" value="TreeGrafter"/>
</dbReference>
<dbReference type="InterPro" id="IPR036869">
    <property type="entry name" value="J_dom_sf"/>
</dbReference>
<evidence type="ECO:0000256" key="6">
    <source>
        <dbReference type="ARBA" id="ARBA00022989"/>
    </source>
</evidence>
<accession>R4X7V3</accession>
<feature type="region of interest" description="Disordered" evidence="9">
    <location>
        <begin position="603"/>
        <end position="636"/>
    </location>
</feature>
<keyword evidence="5" id="KW-0653">Protein transport</keyword>
<dbReference type="VEuPathDB" id="FungiDB:TAPDE_001372"/>
<dbReference type="STRING" id="1097556.R4X7V3"/>
<proteinExistence type="predicted"/>
<dbReference type="GO" id="GO:0008320">
    <property type="term" value="F:protein transmembrane transporter activity"/>
    <property type="evidence" value="ECO:0007669"/>
    <property type="project" value="TreeGrafter"/>
</dbReference>
<evidence type="ECO:0000256" key="8">
    <source>
        <dbReference type="ARBA" id="ARBA00023186"/>
    </source>
</evidence>
<evidence type="ECO:0000256" key="1">
    <source>
        <dbReference type="ARBA" id="ARBA00004477"/>
    </source>
</evidence>
<feature type="transmembrane region" description="Helical" evidence="10">
    <location>
        <begin position="12"/>
        <end position="29"/>
    </location>
</feature>
<feature type="transmembrane region" description="Helical" evidence="10">
    <location>
        <begin position="80"/>
        <end position="98"/>
    </location>
</feature>
<feature type="compositionally biased region" description="Acidic residues" evidence="9">
    <location>
        <begin position="619"/>
        <end position="636"/>
    </location>
</feature>
<dbReference type="Proteomes" id="UP000013776">
    <property type="component" value="Unassembled WGS sequence"/>
</dbReference>
<dbReference type="Gene3D" id="1.10.287.110">
    <property type="entry name" value="DnaJ domain"/>
    <property type="match status" value="1"/>
</dbReference>
<dbReference type="Gene3D" id="1.10.3380.10">
    <property type="entry name" value="Sec63 N-terminal domain-like domain"/>
    <property type="match status" value="1"/>
</dbReference>
<feature type="domain" description="J" evidence="11">
    <location>
        <begin position="108"/>
        <end position="178"/>
    </location>
</feature>
<dbReference type="SUPFAM" id="SSF81296">
    <property type="entry name" value="E set domains"/>
    <property type="match status" value="1"/>
</dbReference>
<organism evidence="12 13">
    <name type="scientific">Taphrina deformans (strain PYCC 5710 / ATCC 11124 / CBS 356.35 / IMI 108563 / JCM 9778 / NBRC 8474)</name>
    <name type="common">Peach leaf curl fungus</name>
    <name type="synonym">Lalaria deformans</name>
    <dbReference type="NCBI Taxonomy" id="1097556"/>
    <lineage>
        <taxon>Eukaryota</taxon>
        <taxon>Fungi</taxon>
        <taxon>Dikarya</taxon>
        <taxon>Ascomycota</taxon>
        <taxon>Taphrinomycotina</taxon>
        <taxon>Taphrinomycetes</taxon>
        <taxon>Taphrinales</taxon>
        <taxon>Taphrinaceae</taxon>
        <taxon>Taphrina</taxon>
    </lineage>
</organism>
<dbReference type="OrthoDB" id="1734229at2759"/>
<dbReference type="PRINTS" id="PR00625">
    <property type="entry name" value="JDOMAIN"/>
</dbReference>
<dbReference type="PANTHER" id="PTHR24075">
    <property type="entry name" value="SEC63 DOMAIN-CONTAINING"/>
    <property type="match status" value="1"/>
</dbReference>
<dbReference type="GO" id="GO:0003723">
    <property type="term" value="F:RNA binding"/>
    <property type="evidence" value="ECO:0007669"/>
    <property type="project" value="TreeGrafter"/>
</dbReference>
<feature type="transmembrane region" description="Helical" evidence="10">
    <location>
        <begin position="203"/>
        <end position="226"/>
    </location>
</feature>
<dbReference type="SMART" id="SM00973">
    <property type="entry name" value="Sec63"/>
    <property type="match status" value="1"/>
</dbReference>
<evidence type="ECO:0000313" key="13">
    <source>
        <dbReference type="Proteomes" id="UP000013776"/>
    </source>
</evidence>
<dbReference type="SMART" id="SM00271">
    <property type="entry name" value="DnaJ"/>
    <property type="match status" value="1"/>
</dbReference>